<organism evidence="2 3">
    <name type="scientific">Aquimarina mytili</name>
    <dbReference type="NCBI Taxonomy" id="874423"/>
    <lineage>
        <taxon>Bacteria</taxon>
        <taxon>Pseudomonadati</taxon>
        <taxon>Bacteroidota</taxon>
        <taxon>Flavobacteriia</taxon>
        <taxon>Flavobacteriales</taxon>
        <taxon>Flavobacteriaceae</taxon>
        <taxon>Aquimarina</taxon>
    </lineage>
</organism>
<evidence type="ECO:0008006" key="4">
    <source>
        <dbReference type="Google" id="ProtNLM"/>
    </source>
</evidence>
<proteinExistence type="predicted"/>
<evidence type="ECO:0000256" key="1">
    <source>
        <dbReference type="SAM" id="Phobius"/>
    </source>
</evidence>
<evidence type="ECO:0000313" key="3">
    <source>
        <dbReference type="Proteomes" id="UP000651057"/>
    </source>
</evidence>
<accession>A0A937D5Y4</accession>
<gene>
    <name evidence="2" type="ORF">JJQ60_09750</name>
</gene>
<dbReference type="EMBL" id="JAERQJ010000003">
    <property type="protein sequence ID" value="MBL0683799.1"/>
    <property type="molecule type" value="Genomic_DNA"/>
</dbReference>
<dbReference type="Proteomes" id="UP000651057">
    <property type="component" value="Unassembled WGS sequence"/>
</dbReference>
<keyword evidence="1" id="KW-1133">Transmembrane helix</keyword>
<name>A0A937D5Y4_9FLAO</name>
<protein>
    <recommendedName>
        <fullName evidence="4">DUF3592 domain-containing protein</fullName>
    </recommendedName>
</protein>
<keyword evidence="3" id="KW-1185">Reference proteome</keyword>
<sequence>MKKNWLNIFLFFSVALMIIISIITIIKTYEKKIISEKGIEVVAEVITAPNTCDNYRRRPPYSKIKFNNKIFIKKIEKDYCHWVSQKKTVKMLTNEKKNTLIFVNEYDPNQFVFGVLLMIIGIVISVKKLYDMRKSK</sequence>
<reference evidence="2" key="1">
    <citation type="submission" date="2021-01" db="EMBL/GenBank/DDBJ databases">
        <authorList>
            <person name="Zhong Y.L."/>
        </authorList>
    </citation>
    <scope>NUCLEOTIDE SEQUENCE</scope>
    <source>
        <strain evidence="2">KCTC 23302</strain>
    </source>
</reference>
<dbReference type="AlphaFoldDB" id="A0A937D5Y4"/>
<keyword evidence="1" id="KW-0812">Transmembrane</keyword>
<evidence type="ECO:0000313" key="2">
    <source>
        <dbReference type="EMBL" id="MBL0683799.1"/>
    </source>
</evidence>
<dbReference type="RefSeq" id="WP_201919135.1">
    <property type="nucleotide sequence ID" value="NZ_BAABAX010000005.1"/>
</dbReference>
<keyword evidence="1" id="KW-0472">Membrane</keyword>
<comment type="caution">
    <text evidence="2">The sequence shown here is derived from an EMBL/GenBank/DDBJ whole genome shotgun (WGS) entry which is preliminary data.</text>
</comment>
<feature type="transmembrane region" description="Helical" evidence="1">
    <location>
        <begin position="7"/>
        <end position="26"/>
    </location>
</feature>
<feature type="transmembrane region" description="Helical" evidence="1">
    <location>
        <begin position="111"/>
        <end position="130"/>
    </location>
</feature>